<dbReference type="Pfam" id="PF01918">
    <property type="entry name" value="Alba"/>
    <property type="match status" value="2"/>
</dbReference>
<proteinExistence type="inferred from homology"/>
<dbReference type="InterPro" id="IPR036882">
    <property type="entry name" value="Alba-like_dom_sf"/>
</dbReference>
<dbReference type="Gene3D" id="3.30.110.20">
    <property type="entry name" value="Alba-like domain"/>
    <property type="match status" value="3"/>
</dbReference>
<comment type="similarity">
    <text evidence="1">Belongs to the eukaryotic initiation factor 4G family.</text>
</comment>
<gene>
    <name evidence="7" type="ORF">V6N12_064263</name>
</gene>
<dbReference type="PANTHER" id="PTHR23253:SF53">
    <property type="entry name" value="EUKARYOTIC TRANSLATION INITIATION FACTOR ISOFORM 4G-1"/>
    <property type="match status" value="1"/>
</dbReference>
<evidence type="ECO:0000256" key="3">
    <source>
        <dbReference type="ARBA" id="ARBA00022845"/>
    </source>
</evidence>
<evidence type="ECO:0000256" key="2">
    <source>
        <dbReference type="ARBA" id="ARBA00022540"/>
    </source>
</evidence>
<dbReference type="EMBL" id="JBBPBM010000002">
    <property type="protein sequence ID" value="KAK8595753.1"/>
    <property type="molecule type" value="Genomic_DNA"/>
</dbReference>
<evidence type="ECO:0000259" key="6">
    <source>
        <dbReference type="PROSITE" id="PS51366"/>
    </source>
</evidence>
<keyword evidence="4" id="KW-0648">Protein biosynthesis</keyword>
<dbReference type="PANTHER" id="PTHR23253">
    <property type="entry name" value="EUKARYOTIC TRANSLATION INITIATION FACTOR 4 GAMMA"/>
    <property type="match status" value="1"/>
</dbReference>
<accession>A0ABR2G5J2</accession>
<dbReference type="Pfam" id="PF02847">
    <property type="entry name" value="MA3"/>
    <property type="match status" value="1"/>
</dbReference>
<feature type="domain" description="MI" evidence="6">
    <location>
        <begin position="1249"/>
        <end position="1371"/>
    </location>
</feature>
<evidence type="ECO:0000313" key="7">
    <source>
        <dbReference type="EMBL" id="KAK8595753.1"/>
    </source>
</evidence>
<evidence type="ECO:0000256" key="1">
    <source>
        <dbReference type="ARBA" id="ARBA00005775"/>
    </source>
</evidence>
<feature type="compositionally biased region" description="Polar residues" evidence="5">
    <location>
        <begin position="1190"/>
        <end position="1210"/>
    </location>
</feature>
<dbReference type="SUPFAM" id="SSF82704">
    <property type="entry name" value="AlbA-like"/>
    <property type="match status" value="3"/>
</dbReference>
<keyword evidence="3" id="KW-0810">Translation regulation</keyword>
<evidence type="ECO:0000256" key="4">
    <source>
        <dbReference type="ARBA" id="ARBA00022917"/>
    </source>
</evidence>
<dbReference type="InterPro" id="IPR016024">
    <property type="entry name" value="ARM-type_fold"/>
</dbReference>
<reference evidence="7 8" key="1">
    <citation type="journal article" date="2024" name="G3 (Bethesda)">
        <title>Genome assembly of Hibiscus sabdariffa L. provides insights into metabolisms of medicinal natural products.</title>
        <authorList>
            <person name="Kim T."/>
        </authorList>
    </citation>
    <scope>NUCLEOTIDE SEQUENCE [LARGE SCALE GENOMIC DNA]</scope>
    <source>
        <strain evidence="7">TK-2024</strain>
        <tissue evidence="7">Old leaves</tissue>
    </source>
</reference>
<dbReference type="SUPFAM" id="SSF48371">
    <property type="entry name" value="ARM repeat"/>
    <property type="match status" value="4"/>
</dbReference>
<evidence type="ECO:0000256" key="5">
    <source>
        <dbReference type="SAM" id="MobiDB-lite"/>
    </source>
</evidence>
<name>A0ABR2G5J2_9ROSI</name>
<dbReference type="Gene3D" id="1.25.40.180">
    <property type="match status" value="4"/>
</dbReference>
<organism evidence="7 8">
    <name type="scientific">Hibiscus sabdariffa</name>
    <name type="common">roselle</name>
    <dbReference type="NCBI Taxonomy" id="183260"/>
    <lineage>
        <taxon>Eukaryota</taxon>
        <taxon>Viridiplantae</taxon>
        <taxon>Streptophyta</taxon>
        <taxon>Embryophyta</taxon>
        <taxon>Tracheophyta</taxon>
        <taxon>Spermatophyta</taxon>
        <taxon>Magnoliopsida</taxon>
        <taxon>eudicotyledons</taxon>
        <taxon>Gunneridae</taxon>
        <taxon>Pentapetalae</taxon>
        <taxon>rosids</taxon>
        <taxon>malvids</taxon>
        <taxon>Malvales</taxon>
        <taxon>Malvaceae</taxon>
        <taxon>Malvoideae</taxon>
        <taxon>Hibiscus</taxon>
    </lineage>
</organism>
<dbReference type="PROSITE" id="PS51366">
    <property type="entry name" value="MI"/>
    <property type="match status" value="1"/>
</dbReference>
<sequence>MEGITEGVNNLNVTDSSASNDKKYCIRVSNTKKPLFFYVNLAKRYMQQYNEVELSALGGALATVDTIAEILKINGFAVEKKITTSTVDMRGEHGGCTEFIILEIEVVLQKSEKFDELMAAAADGALKTVKGILNKLTPEWYDFLKGLLIDSAITSADILKEVICLIFEKAVLEPTFSPMYALLCSDLHYELPSFPSDEPGGKDITFERVLLNNCREAFEGSDKLREEVLQMTAPEQEMERREKERLIKLRTLGNIRLIGELLKQKMVPEKIVHHILQELLGHDNKACPVEENVEAICQLFNTIGKQLDESPKSRCINDVYYSRLKDLVANPQLASRLRFMVREVLDLRANNWVPRREEVALLKDVNNLNVTDSSASNSKNSIRVSNTKKPFLLYFNLAKRYMQQYNEVELSALGRAVATVYTIAEILKINGLAVEKKIMTSTVDVIEEYGGWPVQKAKIEIVLGKSEKFDELMAAATKDAVLNTVKGILNRLTPEGSYFLKRQLIDSGITSADILKGVISLIFEKAVLEPTFSPLCALLCSDLHYELPSFPSNEPGGKDITFQQVLLNNCQEAFEGSDKLREEVSQMTAPEQEMERREKERLIKLRTLGNIRLIGELLKQKMVPEKIVHHILQELLGHDTKACPVEENIEAICQLFNTIGKQLDESPKSRRINDVYYSRLKDLVANPQLASRLRFMVSDVLDLRANNWVPGREEVALLKDVNNLNVTDSSASNRKNICIGVSNTKYPFFFYVNLAKRCMQQFNEVELTALGGAVATVYTIAEILKINGLAVEKKIMTSTVDVIEEDGGRPVQKAKIEIVLGKSEKFHELMAPAADGSLKTVKGILNKLTPERYDFLKGQLIDSGITSADILKGVTCLIFEKAVLEPTFSSMYARLCSDIHYELPSFPSDEPGGKDITFKRVLLNNCQEAFEGSDKLKEEVLQMTAPEQEMERREKERLIKVRTLGNIRFIGELLKQKMVPEKIVHHIVQELLGDDTKACPVEENVEAICQLFNTIGKQVDESPKSRRINDVYFSRLKDFVANPQLGSRLRFMVRDVLDLRANNWVPRREEVKAKTITEIHSEADNWVPCATACIRNRPVSGDSMSPGPGGFPITRPNTEGLMPGIPGTQRMPAVPGMDNDNWEVSRTRSMAHGDGSGAQPGGCVHSPLINKSTSMNPRLLPQGSGGLMSGRTSPLLQGSSTPPARPSNSILGAEPVANPSLPAIPVPVADVSPVSEKPLTPAPKPSPADLSRKTRALLEKYFSVRLLDEALRCVQELGSQSFHPEVVKEAISIALEKSPPCVEPVSKLIEYLFIKKVLTARDIGTGCLLYGALLDDIGIDLPKAPNNFGEIIGKLLSVGGLDFNVVKEVLRKMEDDLYQEAVYDAAMRIVSSNPSGQALLDAQASEVKAC</sequence>
<dbReference type="SMART" id="SM00544">
    <property type="entry name" value="MA3"/>
    <property type="match status" value="1"/>
</dbReference>
<dbReference type="Pfam" id="PF02854">
    <property type="entry name" value="MIF4G"/>
    <property type="match status" value="3"/>
</dbReference>
<dbReference type="InterPro" id="IPR002775">
    <property type="entry name" value="DNA/RNA-bd_Alba-like"/>
</dbReference>
<evidence type="ECO:0000313" key="8">
    <source>
        <dbReference type="Proteomes" id="UP001472677"/>
    </source>
</evidence>
<dbReference type="Proteomes" id="UP001472677">
    <property type="component" value="Unassembled WGS sequence"/>
</dbReference>
<dbReference type="InterPro" id="IPR003891">
    <property type="entry name" value="Initiation_fac_eIF4g_MI"/>
</dbReference>
<keyword evidence="2" id="KW-0396">Initiation factor</keyword>
<protein>
    <recommendedName>
        <fullName evidence="6">MI domain-containing protein</fullName>
    </recommendedName>
</protein>
<dbReference type="SMART" id="SM00543">
    <property type="entry name" value="MIF4G"/>
    <property type="match status" value="3"/>
</dbReference>
<dbReference type="InterPro" id="IPR003890">
    <property type="entry name" value="MIF4G-like_typ-3"/>
</dbReference>
<comment type="caution">
    <text evidence="7">The sequence shown here is derived from an EMBL/GenBank/DDBJ whole genome shotgun (WGS) entry which is preliminary data.</text>
</comment>
<keyword evidence="8" id="KW-1185">Reference proteome</keyword>
<feature type="region of interest" description="Disordered" evidence="5">
    <location>
        <begin position="1150"/>
        <end position="1216"/>
    </location>
</feature>